<accession>A0ABW6KDH4</accession>
<gene>
    <name evidence="3" type="ORF">ACFYKX_11985</name>
</gene>
<evidence type="ECO:0000259" key="2">
    <source>
        <dbReference type="Pfam" id="PF17479"/>
    </source>
</evidence>
<protein>
    <submittedName>
        <fullName evidence="3">DUF3048 domain-containing protein</fullName>
    </submittedName>
</protein>
<dbReference type="Gene3D" id="3.50.90.10">
    <property type="entry name" value="YerB-like"/>
    <property type="match status" value="1"/>
</dbReference>
<dbReference type="SUPFAM" id="SSF159774">
    <property type="entry name" value="YerB-like"/>
    <property type="match status" value="1"/>
</dbReference>
<evidence type="ECO:0000313" key="4">
    <source>
        <dbReference type="Proteomes" id="UP001601059"/>
    </source>
</evidence>
<dbReference type="PROSITE" id="PS51257">
    <property type="entry name" value="PROKAR_LIPOPROTEIN"/>
    <property type="match status" value="1"/>
</dbReference>
<dbReference type="InterPro" id="IPR023158">
    <property type="entry name" value="YerB-like_sf"/>
</dbReference>
<name>A0ABW6KDH4_9BACI</name>
<dbReference type="InterPro" id="IPR021416">
    <property type="entry name" value="DUF3048_N"/>
</dbReference>
<organism evidence="3 4">
    <name type="scientific">Cytobacillus spartinae</name>
    <dbReference type="NCBI Taxonomy" id="3299023"/>
    <lineage>
        <taxon>Bacteria</taxon>
        <taxon>Bacillati</taxon>
        <taxon>Bacillota</taxon>
        <taxon>Bacilli</taxon>
        <taxon>Bacillales</taxon>
        <taxon>Bacillaceae</taxon>
        <taxon>Cytobacillus</taxon>
    </lineage>
</organism>
<dbReference type="Pfam" id="PF17479">
    <property type="entry name" value="DUF3048_C"/>
    <property type="match status" value="1"/>
</dbReference>
<proteinExistence type="predicted"/>
<dbReference type="Proteomes" id="UP001601059">
    <property type="component" value="Unassembled WGS sequence"/>
</dbReference>
<dbReference type="Pfam" id="PF11258">
    <property type="entry name" value="DUF3048"/>
    <property type="match status" value="1"/>
</dbReference>
<sequence>MLKKWIVVTIVAIFLLSGCSNDKEEVEESKEHKEKKVQEVVKEVEDIEYLYHYPLSGVGMEEEAEGRAFAVMINNHPQARPQSGIHKADIVYEVLAEGSVTRFLAIFQSDRPENIGPVRSARDYYIDLAKGYEALYVAHGYSPKAQQMLSSGYVDNINGMQYDGTLFKRSSTRKAPHNSYISSESIVKGAEKIGYDMSEAPSSLAFLNKDEIENLDGESALSAMISYFSDQTFNVIYEYDEEQKKYKRFSNGEQSIDADSKDPVLLDNIFVVEMDHQIIDSAGRRDINLTSGGRAYLLQLGKWNEVEWQNIDGRILPFLNGKEIGFLPGKTWINVIPSNPGLEQTVSFETE</sequence>
<feature type="domain" description="DUF3048" evidence="1">
    <location>
        <begin position="56"/>
        <end position="195"/>
    </location>
</feature>
<evidence type="ECO:0000313" key="3">
    <source>
        <dbReference type="EMBL" id="MFE8701315.1"/>
    </source>
</evidence>
<feature type="domain" description="DUF3048" evidence="2">
    <location>
        <begin position="229"/>
        <end position="333"/>
    </location>
</feature>
<comment type="caution">
    <text evidence="3">The sequence shown here is derived from an EMBL/GenBank/DDBJ whole genome shotgun (WGS) entry which is preliminary data.</text>
</comment>
<evidence type="ECO:0000259" key="1">
    <source>
        <dbReference type="Pfam" id="PF11258"/>
    </source>
</evidence>
<dbReference type="RefSeq" id="WP_389361235.1">
    <property type="nucleotide sequence ID" value="NZ_JBIACK010000005.1"/>
</dbReference>
<keyword evidence="4" id="KW-1185">Reference proteome</keyword>
<dbReference type="EMBL" id="JBIACK010000005">
    <property type="protein sequence ID" value="MFE8701315.1"/>
    <property type="molecule type" value="Genomic_DNA"/>
</dbReference>
<reference evidence="3 4" key="1">
    <citation type="submission" date="2024-08" db="EMBL/GenBank/DDBJ databases">
        <title>Two novel Cytobacillus novel species.</title>
        <authorList>
            <person name="Liu G."/>
        </authorList>
    </citation>
    <scope>NUCLEOTIDE SEQUENCE [LARGE SCALE GENOMIC DNA]</scope>
    <source>
        <strain evidence="3 4">FJAT-54145</strain>
    </source>
</reference>
<dbReference type="InterPro" id="IPR035328">
    <property type="entry name" value="DUF3048_C"/>
</dbReference>